<dbReference type="AlphaFoldDB" id="A0A9P7DSF8"/>
<reference evidence="1" key="1">
    <citation type="journal article" date="2020" name="New Phytol.">
        <title>Comparative genomics reveals dynamic genome evolution in host specialist ectomycorrhizal fungi.</title>
        <authorList>
            <person name="Lofgren L.A."/>
            <person name="Nguyen N.H."/>
            <person name="Vilgalys R."/>
            <person name="Ruytinx J."/>
            <person name="Liao H.L."/>
            <person name="Branco S."/>
            <person name="Kuo A."/>
            <person name="LaButti K."/>
            <person name="Lipzen A."/>
            <person name="Andreopoulos W."/>
            <person name="Pangilinan J."/>
            <person name="Riley R."/>
            <person name="Hundley H."/>
            <person name="Na H."/>
            <person name="Barry K."/>
            <person name="Grigoriev I.V."/>
            <person name="Stajich J.E."/>
            <person name="Kennedy P.G."/>
        </authorList>
    </citation>
    <scope>NUCLEOTIDE SEQUENCE</scope>
    <source>
        <strain evidence="1">MN1</strain>
    </source>
</reference>
<dbReference type="OrthoDB" id="3239511at2759"/>
<dbReference type="RefSeq" id="XP_041186175.1">
    <property type="nucleotide sequence ID" value="XM_041331925.1"/>
</dbReference>
<accession>A0A9P7DSF8</accession>
<sequence>KNWNFPKAHSMRHIFSDIRAKGAAQNFSMWPNEKHLGPIKRAYKLQTNGKDIANQVHLTTLHIN</sequence>
<proteinExistence type="predicted"/>
<evidence type="ECO:0000313" key="1">
    <source>
        <dbReference type="EMBL" id="KAG1801929.1"/>
    </source>
</evidence>
<organism evidence="1 2">
    <name type="scientific">Suillus subaureus</name>
    <dbReference type="NCBI Taxonomy" id="48587"/>
    <lineage>
        <taxon>Eukaryota</taxon>
        <taxon>Fungi</taxon>
        <taxon>Dikarya</taxon>
        <taxon>Basidiomycota</taxon>
        <taxon>Agaricomycotina</taxon>
        <taxon>Agaricomycetes</taxon>
        <taxon>Agaricomycetidae</taxon>
        <taxon>Boletales</taxon>
        <taxon>Suillineae</taxon>
        <taxon>Suillaceae</taxon>
        <taxon>Suillus</taxon>
    </lineage>
</organism>
<evidence type="ECO:0000313" key="2">
    <source>
        <dbReference type="Proteomes" id="UP000807769"/>
    </source>
</evidence>
<dbReference type="Proteomes" id="UP000807769">
    <property type="component" value="Unassembled WGS sequence"/>
</dbReference>
<comment type="caution">
    <text evidence="1">The sequence shown here is derived from an EMBL/GenBank/DDBJ whole genome shotgun (WGS) entry which is preliminary data.</text>
</comment>
<keyword evidence="2" id="KW-1185">Reference proteome</keyword>
<dbReference type="GeneID" id="64625942"/>
<protein>
    <submittedName>
        <fullName evidence="1">Uncharacterized protein</fullName>
    </submittedName>
</protein>
<name>A0A9P7DSF8_9AGAM</name>
<gene>
    <name evidence="1" type="ORF">BJ212DRAFT_1286168</name>
</gene>
<dbReference type="EMBL" id="JABBWG010000085">
    <property type="protein sequence ID" value="KAG1801929.1"/>
    <property type="molecule type" value="Genomic_DNA"/>
</dbReference>
<feature type="non-terminal residue" evidence="1">
    <location>
        <position position="1"/>
    </location>
</feature>